<keyword evidence="2" id="KW-1185">Reference proteome</keyword>
<dbReference type="Proteomes" id="UP000834106">
    <property type="component" value="Chromosome 2"/>
</dbReference>
<protein>
    <submittedName>
        <fullName evidence="1">Uncharacterized protein</fullName>
    </submittedName>
</protein>
<proteinExistence type="predicted"/>
<reference evidence="1" key="1">
    <citation type="submission" date="2023-05" db="EMBL/GenBank/DDBJ databases">
        <authorList>
            <person name="Huff M."/>
        </authorList>
    </citation>
    <scope>NUCLEOTIDE SEQUENCE</scope>
</reference>
<evidence type="ECO:0000313" key="2">
    <source>
        <dbReference type="Proteomes" id="UP000834106"/>
    </source>
</evidence>
<organism evidence="1 2">
    <name type="scientific">Fraxinus pennsylvanica</name>
    <dbReference type="NCBI Taxonomy" id="56036"/>
    <lineage>
        <taxon>Eukaryota</taxon>
        <taxon>Viridiplantae</taxon>
        <taxon>Streptophyta</taxon>
        <taxon>Embryophyta</taxon>
        <taxon>Tracheophyta</taxon>
        <taxon>Spermatophyta</taxon>
        <taxon>Magnoliopsida</taxon>
        <taxon>eudicotyledons</taxon>
        <taxon>Gunneridae</taxon>
        <taxon>Pentapetalae</taxon>
        <taxon>asterids</taxon>
        <taxon>lamiids</taxon>
        <taxon>Lamiales</taxon>
        <taxon>Oleaceae</taxon>
        <taxon>Oleeae</taxon>
        <taxon>Fraxinus</taxon>
    </lineage>
</organism>
<dbReference type="EMBL" id="OU503037">
    <property type="protein sequence ID" value="CAI9756882.1"/>
    <property type="molecule type" value="Genomic_DNA"/>
</dbReference>
<accession>A0AAD2DJG5</accession>
<name>A0AAD2DJG5_9LAMI</name>
<sequence>MLYLPFPIETKSLRGSAFLVWPKNGVALTTAVELAVATIDAISSSSLQLILLCNMLLWNFGEVVCVLEVKETKSSRGSAFLVWPKNGVALTTAVELAVATIDAISCSSLQLILLCNMLLWNFGEVVCVLEVKGEFTLRKRKS</sequence>
<evidence type="ECO:0000313" key="1">
    <source>
        <dbReference type="EMBL" id="CAI9756882.1"/>
    </source>
</evidence>
<dbReference type="AlphaFoldDB" id="A0AAD2DJG5"/>
<gene>
    <name evidence="1" type="ORF">FPE_LOCUS4312</name>
</gene>